<keyword evidence="2 10" id="KW-0547">Nucleotide-binding</keyword>
<dbReference type="InterPro" id="IPR017441">
    <property type="entry name" value="Protein_kinase_ATP_BS"/>
</dbReference>
<dbReference type="GO" id="GO:0004708">
    <property type="term" value="F:MAP kinase kinase activity"/>
    <property type="evidence" value="ECO:0007669"/>
    <property type="project" value="UniProtKB-EC"/>
</dbReference>
<organism evidence="12">
    <name type="scientific">Chromera velia CCMP2878</name>
    <dbReference type="NCBI Taxonomy" id="1169474"/>
    <lineage>
        <taxon>Eukaryota</taxon>
        <taxon>Sar</taxon>
        <taxon>Alveolata</taxon>
        <taxon>Colpodellida</taxon>
        <taxon>Chromeraceae</taxon>
        <taxon>Chromera</taxon>
    </lineage>
</organism>
<comment type="catalytic activity">
    <reaction evidence="7">
        <text>L-seryl-[protein] + ATP = O-phospho-L-seryl-[protein] + ADP + H(+)</text>
        <dbReference type="Rhea" id="RHEA:17989"/>
        <dbReference type="Rhea" id="RHEA-COMP:9863"/>
        <dbReference type="Rhea" id="RHEA-COMP:11604"/>
        <dbReference type="ChEBI" id="CHEBI:15378"/>
        <dbReference type="ChEBI" id="CHEBI:29999"/>
        <dbReference type="ChEBI" id="CHEBI:30616"/>
        <dbReference type="ChEBI" id="CHEBI:83421"/>
        <dbReference type="ChEBI" id="CHEBI:456216"/>
        <dbReference type="EC" id="2.7.12.2"/>
    </reaction>
</comment>
<reference evidence="12" key="1">
    <citation type="submission" date="2014-11" db="EMBL/GenBank/DDBJ databases">
        <authorList>
            <person name="Otto D Thomas"/>
            <person name="Naeem Raeece"/>
        </authorList>
    </citation>
    <scope>NUCLEOTIDE SEQUENCE</scope>
</reference>
<feature type="binding site" evidence="10">
    <location>
        <position position="84"/>
    </location>
    <ligand>
        <name>ATP</name>
        <dbReference type="ChEBI" id="CHEBI:30616"/>
    </ligand>
</feature>
<name>A0A0G4HF42_9ALVE</name>
<evidence type="ECO:0000256" key="4">
    <source>
        <dbReference type="ARBA" id="ARBA00022840"/>
    </source>
</evidence>
<dbReference type="GO" id="GO:0005524">
    <property type="term" value="F:ATP binding"/>
    <property type="evidence" value="ECO:0007669"/>
    <property type="project" value="UniProtKB-UniRule"/>
</dbReference>
<keyword evidence="1" id="KW-0808">Transferase</keyword>
<dbReference type="PhylomeDB" id="A0A0G4HF42"/>
<dbReference type="AlphaFoldDB" id="A0A0G4HF42"/>
<evidence type="ECO:0000256" key="7">
    <source>
        <dbReference type="ARBA" id="ARBA00049014"/>
    </source>
</evidence>
<dbReference type="PROSITE" id="PS50011">
    <property type="entry name" value="PROTEIN_KINASE_DOM"/>
    <property type="match status" value="1"/>
</dbReference>
<evidence type="ECO:0000256" key="1">
    <source>
        <dbReference type="ARBA" id="ARBA00022679"/>
    </source>
</evidence>
<keyword evidence="4 10" id="KW-0067">ATP-binding</keyword>
<dbReference type="PANTHER" id="PTHR48013">
    <property type="entry name" value="DUAL SPECIFICITY MITOGEN-ACTIVATED PROTEIN KINASE KINASE 5-RELATED"/>
    <property type="match status" value="1"/>
</dbReference>
<dbReference type="InterPro" id="IPR011009">
    <property type="entry name" value="Kinase-like_dom_sf"/>
</dbReference>
<proteinExistence type="inferred from homology"/>
<comment type="similarity">
    <text evidence="5">Belongs to the protein kinase superfamily. STE Ser/Thr protein kinase family. MAP kinase kinase subfamily.</text>
</comment>
<dbReference type="SUPFAM" id="SSF56112">
    <property type="entry name" value="Protein kinase-like (PK-like)"/>
    <property type="match status" value="1"/>
</dbReference>
<dbReference type="VEuPathDB" id="CryptoDB:Cvel_6574"/>
<feature type="domain" description="Protein kinase" evidence="11">
    <location>
        <begin position="55"/>
        <end position="317"/>
    </location>
</feature>
<evidence type="ECO:0000256" key="9">
    <source>
        <dbReference type="ARBA" id="ARBA00051693"/>
    </source>
</evidence>
<evidence type="ECO:0000259" key="11">
    <source>
        <dbReference type="PROSITE" id="PS50011"/>
    </source>
</evidence>
<protein>
    <recommendedName>
        <fullName evidence="6">mitogen-activated protein kinase kinase</fullName>
        <ecNumber evidence="6">2.7.12.2</ecNumber>
    </recommendedName>
</protein>
<gene>
    <name evidence="12" type="ORF">Cvel_6574</name>
</gene>
<evidence type="ECO:0000256" key="6">
    <source>
        <dbReference type="ARBA" id="ARBA00038999"/>
    </source>
</evidence>
<dbReference type="SMART" id="SM00220">
    <property type="entry name" value="S_TKc"/>
    <property type="match status" value="1"/>
</dbReference>
<evidence type="ECO:0000256" key="8">
    <source>
        <dbReference type="ARBA" id="ARBA00049299"/>
    </source>
</evidence>
<evidence type="ECO:0000313" key="12">
    <source>
        <dbReference type="EMBL" id="CEM42536.1"/>
    </source>
</evidence>
<dbReference type="EC" id="2.7.12.2" evidence="6"/>
<dbReference type="Gene3D" id="1.10.510.10">
    <property type="entry name" value="Transferase(Phosphotransferase) domain 1"/>
    <property type="match status" value="1"/>
</dbReference>
<evidence type="ECO:0000256" key="3">
    <source>
        <dbReference type="ARBA" id="ARBA00022777"/>
    </source>
</evidence>
<accession>A0A0G4HF42</accession>
<evidence type="ECO:0000256" key="2">
    <source>
        <dbReference type="ARBA" id="ARBA00022741"/>
    </source>
</evidence>
<dbReference type="Pfam" id="PF00069">
    <property type="entry name" value="Pkinase"/>
    <property type="match status" value="1"/>
</dbReference>
<dbReference type="PANTHER" id="PTHR48013:SF9">
    <property type="entry name" value="DUAL SPECIFICITY MITOGEN-ACTIVATED PROTEIN KINASE KINASE 5"/>
    <property type="match status" value="1"/>
</dbReference>
<dbReference type="InterPro" id="IPR000719">
    <property type="entry name" value="Prot_kinase_dom"/>
</dbReference>
<comment type="catalytic activity">
    <reaction evidence="9">
        <text>L-tyrosyl-[protein] + ATP = O-phospho-L-tyrosyl-[protein] + ADP + H(+)</text>
        <dbReference type="Rhea" id="RHEA:10596"/>
        <dbReference type="Rhea" id="RHEA-COMP:10136"/>
        <dbReference type="Rhea" id="RHEA-COMP:20101"/>
        <dbReference type="ChEBI" id="CHEBI:15378"/>
        <dbReference type="ChEBI" id="CHEBI:30616"/>
        <dbReference type="ChEBI" id="CHEBI:46858"/>
        <dbReference type="ChEBI" id="CHEBI:61978"/>
        <dbReference type="ChEBI" id="CHEBI:456216"/>
        <dbReference type="EC" id="2.7.12.2"/>
    </reaction>
</comment>
<comment type="catalytic activity">
    <reaction evidence="8">
        <text>L-threonyl-[protein] + ATP = O-phospho-L-threonyl-[protein] + ADP + H(+)</text>
        <dbReference type="Rhea" id="RHEA:46608"/>
        <dbReference type="Rhea" id="RHEA-COMP:11060"/>
        <dbReference type="Rhea" id="RHEA-COMP:11605"/>
        <dbReference type="ChEBI" id="CHEBI:15378"/>
        <dbReference type="ChEBI" id="CHEBI:30013"/>
        <dbReference type="ChEBI" id="CHEBI:30616"/>
        <dbReference type="ChEBI" id="CHEBI:61977"/>
        <dbReference type="ChEBI" id="CHEBI:456216"/>
        <dbReference type="EC" id="2.7.12.2"/>
    </reaction>
</comment>
<evidence type="ECO:0000256" key="10">
    <source>
        <dbReference type="PROSITE-ProRule" id="PRU10141"/>
    </source>
</evidence>
<evidence type="ECO:0000256" key="5">
    <source>
        <dbReference type="ARBA" id="ARBA00038035"/>
    </source>
</evidence>
<keyword evidence="3" id="KW-0418">Kinase</keyword>
<dbReference type="PROSITE" id="PS00107">
    <property type="entry name" value="PROTEIN_KINASE_ATP"/>
    <property type="match status" value="1"/>
</dbReference>
<dbReference type="EMBL" id="CDMZ01002472">
    <property type="protein sequence ID" value="CEM42536.1"/>
    <property type="molecule type" value="Genomic_DNA"/>
</dbReference>
<sequence length="339" mass="37412">MSKPGGLGLGPMLVLGEEEDDENETSFSMAPDGSILDKTSGFTIKSFAKAPVIEVFPEKRIGSGAGGVVVHGKLRESDKKLAIKIVHWEGKGKRDQLRKDLAGLLSIKPNPHLVDFHGVYCDKGQIYIALELMDFGSLDTLRDLVSNTTDPYDFPEPLLASIARQSLAGLKALEKAKAMHRDIKPANILINTSGQVKLTDFGLLKLVEQTSDLSSLNTYVGTHVYMSPERVMGDEYSSDADIWSFGMVIYELATGKHPVPPTASPVMIYDILCKKPEPRLPDNGKFSEPLRDFVAMCLQRDIKKRPSIDTLLRHPFILTWSGFGSWLADKKSKEKAKPK</sequence>